<organism evidence="1 2">
    <name type="scientific">Stephanodiscus triporus</name>
    <dbReference type="NCBI Taxonomy" id="2934178"/>
    <lineage>
        <taxon>Eukaryota</taxon>
        <taxon>Sar</taxon>
        <taxon>Stramenopiles</taxon>
        <taxon>Ochrophyta</taxon>
        <taxon>Bacillariophyta</taxon>
        <taxon>Coscinodiscophyceae</taxon>
        <taxon>Thalassiosirophycidae</taxon>
        <taxon>Stephanodiscales</taxon>
        <taxon>Stephanodiscaceae</taxon>
        <taxon>Stephanodiscus</taxon>
    </lineage>
</organism>
<evidence type="ECO:0000313" key="1">
    <source>
        <dbReference type="EMBL" id="KAL3771612.1"/>
    </source>
</evidence>
<accession>A0ABD3N6H9</accession>
<name>A0ABD3N6H9_9STRA</name>
<dbReference type="Proteomes" id="UP001530315">
    <property type="component" value="Unassembled WGS sequence"/>
</dbReference>
<gene>
    <name evidence="1" type="ORF">ACHAW5_006639</name>
</gene>
<reference evidence="1 2" key="1">
    <citation type="submission" date="2024-10" db="EMBL/GenBank/DDBJ databases">
        <title>Updated reference genomes for cyclostephanoid diatoms.</title>
        <authorList>
            <person name="Roberts W.R."/>
            <person name="Alverson A.J."/>
        </authorList>
    </citation>
    <scope>NUCLEOTIDE SEQUENCE [LARGE SCALE GENOMIC DNA]</scope>
    <source>
        <strain evidence="1 2">AJA276-08</strain>
    </source>
</reference>
<dbReference type="AlphaFoldDB" id="A0ABD3N6H9"/>
<comment type="caution">
    <text evidence="1">The sequence shown here is derived from an EMBL/GenBank/DDBJ whole genome shotgun (WGS) entry which is preliminary data.</text>
</comment>
<evidence type="ECO:0000313" key="2">
    <source>
        <dbReference type="Proteomes" id="UP001530315"/>
    </source>
</evidence>
<dbReference type="EMBL" id="JALLAZ020001600">
    <property type="protein sequence ID" value="KAL3771612.1"/>
    <property type="molecule type" value="Genomic_DNA"/>
</dbReference>
<proteinExistence type="predicted"/>
<protein>
    <submittedName>
        <fullName evidence="1">Uncharacterized protein</fullName>
    </submittedName>
</protein>
<sequence>MGLDKCGYCKASYSKLTRVAPHLPFVNEPKLRWVLSLHNPRETRTSARLGMMTMHPHPWELE</sequence>
<keyword evidence="2" id="KW-1185">Reference proteome</keyword>